<dbReference type="Proteomes" id="UP001597476">
    <property type="component" value="Unassembled WGS sequence"/>
</dbReference>
<dbReference type="PANTHER" id="PTHR43630:SF1">
    <property type="entry name" value="POLY-BETA-1,6-N-ACETYL-D-GLUCOSAMINE SYNTHASE"/>
    <property type="match status" value="1"/>
</dbReference>
<accession>A0ABW5TA28</accession>
<keyword evidence="3 6" id="KW-0808">Transferase</keyword>
<comment type="caution">
    <text evidence="6">The sequence shown here is derived from an EMBL/GenBank/DDBJ whole genome shotgun (WGS) entry which is preliminary data.</text>
</comment>
<protein>
    <submittedName>
        <fullName evidence="6">Glycosyltransferase</fullName>
        <ecNumber evidence="6">2.4.-.-</ecNumber>
    </submittedName>
</protein>
<keyword evidence="2 6" id="KW-0328">Glycosyltransferase</keyword>
<evidence type="ECO:0000259" key="5">
    <source>
        <dbReference type="Pfam" id="PF00535"/>
    </source>
</evidence>
<dbReference type="RefSeq" id="WP_380290670.1">
    <property type="nucleotide sequence ID" value="NZ_JBHULY010000014.1"/>
</dbReference>
<feature type="transmembrane region" description="Helical" evidence="4">
    <location>
        <begin position="310"/>
        <end position="336"/>
    </location>
</feature>
<dbReference type="Pfam" id="PF00535">
    <property type="entry name" value="Glycos_transf_2"/>
    <property type="match status" value="1"/>
</dbReference>
<evidence type="ECO:0000256" key="1">
    <source>
        <dbReference type="ARBA" id="ARBA00006739"/>
    </source>
</evidence>
<dbReference type="PANTHER" id="PTHR43630">
    <property type="entry name" value="POLY-BETA-1,6-N-ACETYL-D-GLUCOSAMINE SYNTHASE"/>
    <property type="match status" value="1"/>
</dbReference>
<keyword evidence="4" id="KW-0812">Transmembrane</keyword>
<evidence type="ECO:0000256" key="4">
    <source>
        <dbReference type="SAM" id="Phobius"/>
    </source>
</evidence>
<comment type="similarity">
    <text evidence="1">Belongs to the glycosyltransferase 2 family.</text>
</comment>
<dbReference type="InterPro" id="IPR029044">
    <property type="entry name" value="Nucleotide-diphossugar_trans"/>
</dbReference>
<name>A0ABW5TA28_9FLAO</name>
<organism evidence="6 7">
    <name type="scientific">Hyunsoonleella rubra</name>
    <dbReference type="NCBI Taxonomy" id="1737062"/>
    <lineage>
        <taxon>Bacteria</taxon>
        <taxon>Pseudomonadati</taxon>
        <taxon>Bacteroidota</taxon>
        <taxon>Flavobacteriia</taxon>
        <taxon>Flavobacteriales</taxon>
        <taxon>Flavobacteriaceae</taxon>
    </lineage>
</organism>
<feature type="transmembrane region" description="Helical" evidence="4">
    <location>
        <begin position="281"/>
        <end position="298"/>
    </location>
</feature>
<dbReference type="Gene3D" id="3.90.550.10">
    <property type="entry name" value="Spore Coat Polysaccharide Biosynthesis Protein SpsA, Chain A"/>
    <property type="match status" value="1"/>
</dbReference>
<evidence type="ECO:0000313" key="6">
    <source>
        <dbReference type="EMBL" id="MFD2726079.1"/>
    </source>
</evidence>
<dbReference type="CDD" id="cd04192">
    <property type="entry name" value="GT_2_like_e"/>
    <property type="match status" value="1"/>
</dbReference>
<keyword evidence="4" id="KW-1133">Transmembrane helix</keyword>
<gene>
    <name evidence="6" type="ORF">ACFSR8_07610</name>
</gene>
<feature type="transmembrane region" description="Helical" evidence="4">
    <location>
        <begin position="253"/>
        <end position="275"/>
    </location>
</feature>
<dbReference type="EMBL" id="JBHULY010000014">
    <property type="protein sequence ID" value="MFD2726079.1"/>
    <property type="molecule type" value="Genomic_DNA"/>
</dbReference>
<dbReference type="EC" id="2.4.-.-" evidence="6"/>
<proteinExistence type="inferred from homology"/>
<reference evidence="7" key="1">
    <citation type="journal article" date="2019" name="Int. J. Syst. Evol. Microbiol.">
        <title>The Global Catalogue of Microorganisms (GCM) 10K type strain sequencing project: providing services to taxonomists for standard genome sequencing and annotation.</title>
        <authorList>
            <consortium name="The Broad Institute Genomics Platform"/>
            <consortium name="The Broad Institute Genome Sequencing Center for Infectious Disease"/>
            <person name="Wu L."/>
            <person name="Ma J."/>
        </authorList>
    </citation>
    <scope>NUCLEOTIDE SEQUENCE [LARGE SCALE GENOMIC DNA]</scope>
    <source>
        <strain evidence="7">KCTC 42398</strain>
    </source>
</reference>
<dbReference type="InterPro" id="IPR001173">
    <property type="entry name" value="Glyco_trans_2-like"/>
</dbReference>
<sequence>MKDVTAKTKFTLVIPFRNEAENLPELLHSINLLNYPKDLFEVILVDDTSEDNSKEIIETFLEENAILNIQIIDNERRTKSPKKDAIDTAINKAKHEWIMTTDADCVLPKFWLECYDEFIQQTDSICIAGPVMYHDGTTFLGRFQQLDLFSLQGAGIGSFGLKKPFLCNGANFGYTKTTFQEVNGFEGNTNISSGDDIFLLEKFASKFPDKVHYLKCEKAIVKTNPQPSWHELMQQRLRWASKAKAYNNWIGKLTGIIVLLMNILVVALPLLAIAGLFNFKIWVYLLVIKLNIDFLLLYKTATFFGQKKAFLSFLTSFCFYPFFSAHVGLLSMFGGYSWKGRKFKL</sequence>
<dbReference type="SUPFAM" id="SSF53448">
    <property type="entry name" value="Nucleotide-diphospho-sugar transferases"/>
    <property type="match status" value="1"/>
</dbReference>
<keyword evidence="7" id="KW-1185">Reference proteome</keyword>
<evidence type="ECO:0000256" key="3">
    <source>
        <dbReference type="ARBA" id="ARBA00022679"/>
    </source>
</evidence>
<dbReference type="GO" id="GO:0016757">
    <property type="term" value="F:glycosyltransferase activity"/>
    <property type="evidence" value="ECO:0007669"/>
    <property type="project" value="UniProtKB-KW"/>
</dbReference>
<feature type="domain" description="Glycosyltransferase 2-like" evidence="5">
    <location>
        <begin position="12"/>
        <end position="146"/>
    </location>
</feature>
<evidence type="ECO:0000313" key="7">
    <source>
        <dbReference type="Proteomes" id="UP001597476"/>
    </source>
</evidence>
<evidence type="ECO:0000256" key="2">
    <source>
        <dbReference type="ARBA" id="ARBA00022676"/>
    </source>
</evidence>
<keyword evidence="4" id="KW-0472">Membrane</keyword>